<keyword evidence="1" id="KW-0812">Transmembrane</keyword>
<keyword evidence="1" id="KW-1133">Transmembrane helix</keyword>
<dbReference type="Gene3D" id="1.20.144.10">
    <property type="entry name" value="Phosphatidic acid phosphatase type 2/haloperoxidase"/>
    <property type="match status" value="1"/>
</dbReference>
<feature type="domain" description="Phosphatidic acid phosphatase type 2/haloperoxidase" evidence="2">
    <location>
        <begin position="73"/>
        <end position="149"/>
    </location>
</feature>
<dbReference type="Proteomes" id="UP000589085">
    <property type="component" value="Unassembled WGS sequence"/>
</dbReference>
<gene>
    <name evidence="3" type="ORF">HLH48_02225</name>
</gene>
<feature type="transmembrane region" description="Helical" evidence="1">
    <location>
        <begin position="158"/>
        <end position="175"/>
    </location>
</feature>
<feature type="transmembrane region" description="Helical" evidence="1">
    <location>
        <begin position="43"/>
        <end position="63"/>
    </location>
</feature>
<feature type="transmembrane region" description="Helical" evidence="1">
    <location>
        <begin position="104"/>
        <end position="121"/>
    </location>
</feature>
<evidence type="ECO:0000256" key="1">
    <source>
        <dbReference type="SAM" id="Phobius"/>
    </source>
</evidence>
<sequence length="195" mass="21036">MNFNYLGMDRFATDFGDGAVLLPIFGLSIILFAVFGWVRGAIVWGGLAGTALALLMTVKFIGLEWAYLSDAPGRAFSISGHVAAGSAIYGSLLNLLIFRKRKSLLACLPVPVFVASLFSYTRLALHSHTPAEVALGAILGVSVALISSRVLIPLPSRLIIPTFAIMLITIMFFHGDHSHTETLLQTQFSAWTPDL</sequence>
<evidence type="ECO:0000313" key="3">
    <source>
        <dbReference type="EMBL" id="MBB2159001.1"/>
    </source>
</evidence>
<dbReference type="SUPFAM" id="SSF48317">
    <property type="entry name" value="Acid phosphatase/Vanadium-dependent haloperoxidase"/>
    <property type="match status" value="1"/>
</dbReference>
<comment type="caution">
    <text evidence="3">The sequence shown here is derived from an EMBL/GenBank/DDBJ whole genome shotgun (WGS) entry which is preliminary data.</text>
</comment>
<feature type="transmembrane region" description="Helical" evidence="1">
    <location>
        <begin position="20"/>
        <end position="38"/>
    </location>
</feature>
<dbReference type="Pfam" id="PF01569">
    <property type="entry name" value="PAP2"/>
    <property type="match status" value="1"/>
</dbReference>
<dbReference type="InterPro" id="IPR036938">
    <property type="entry name" value="PAP2/HPO_sf"/>
</dbReference>
<reference evidence="3 4" key="1">
    <citation type="submission" date="2020-04" db="EMBL/GenBank/DDBJ databases">
        <title>Description of novel Gluconacetobacter.</title>
        <authorList>
            <person name="Sombolestani A."/>
        </authorList>
    </citation>
    <scope>NUCLEOTIDE SEQUENCE [LARGE SCALE GENOMIC DNA]</scope>
    <source>
        <strain evidence="3 4">LMG 19747</strain>
    </source>
</reference>
<feature type="transmembrane region" description="Helical" evidence="1">
    <location>
        <begin position="75"/>
        <end position="97"/>
    </location>
</feature>
<evidence type="ECO:0000259" key="2">
    <source>
        <dbReference type="Pfam" id="PF01569"/>
    </source>
</evidence>
<name>A0A7W4I9Z4_9PROT</name>
<dbReference type="CDD" id="cd01610">
    <property type="entry name" value="PAP2_like"/>
    <property type="match status" value="1"/>
</dbReference>
<feature type="transmembrane region" description="Helical" evidence="1">
    <location>
        <begin position="133"/>
        <end position="151"/>
    </location>
</feature>
<dbReference type="AlphaFoldDB" id="A0A7W4I9Z4"/>
<dbReference type="RefSeq" id="WP_182995870.1">
    <property type="nucleotide sequence ID" value="NZ_JABEQJ010000002.1"/>
</dbReference>
<proteinExistence type="predicted"/>
<keyword evidence="1" id="KW-0472">Membrane</keyword>
<dbReference type="EMBL" id="JABEQJ010000002">
    <property type="protein sequence ID" value="MBB2159001.1"/>
    <property type="molecule type" value="Genomic_DNA"/>
</dbReference>
<evidence type="ECO:0000313" key="4">
    <source>
        <dbReference type="Proteomes" id="UP000589085"/>
    </source>
</evidence>
<protein>
    <submittedName>
        <fullName evidence="3">Phosphatase PAP2 family protein</fullName>
    </submittedName>
</protein>
<organism evidence="3 4">
    <name type="scientific">Gluconacetobacter sacchari</name>
    <dbReference type="NCBI Taxonomy" id="92759"/>
    <lineage>
        <taxon>Bacteria</taxon>
        <taxon>Pseudomonadati</taxon>
        <taxon>Pseudomonadota</taxon>
        <taxon>Alphaproteobacteria</taxon>
        <taxon>Acetobacterales</taxon>
        <taxon>Acetobacteraceae</taxon>
        <taxon>Gluconacetobacter</taxon>
    </lineage>
</organism>
<accession>A0A7W4I9Z4</accession>
<dbReference type="InterPro" id="IPR000326">
    <property type="entry name" value="PAP2/HPO"/>
</dbReference>